<accession>A0AAF0YIF4</accession>
<organism evidence="2 3">
    <name type="scientific">Vanrija pseudolonga</name>
    <dbReference type="NCBI Taxonomy" id="143232"/>
    <lineage>
        <taxon>Eukaryota</taxon>
        <taxon>Fungi</taxon>
        <taxon>Dikarya</taxon>
        <taxon>Basidiomycota</taxon>
        <taxon>Agaricomycotina</taxon>
        <taxon>Tremellomycetes</taxon>
        <taxon>Trichosporonales</taxon>
        <taxon>Trichosporonaceae</taxon>
        <taxon>Vanrija</taxon>
    </lineage>
</organism>
<feature type="region of interest" description="Disordered" evidence="1">
    <location>
        <begin position="29"/>
        <end position="64"/>
    </location>
</feature>
<dbReference type="EMBL" id="CP086719">
    <property type="protein sequence ID" value="WOO85051.1"/>
    <property type="molecule type" value="Genomic_DNA"/>
</dbReference>
<evidence type="ECO:0000313" key="3">
    <source>
        <dbReference type="Proteomes" id="UP000827549"/>
    </source>
</evidence>
<reference evidence="2" key="1">
    <citation type="submission" date="2023-10" db="EMBL/GenBank/DDBJ databases">
        <authorList>
            <person name="Noh H."/>
        </authorList>
    </citation>
    <scope>NUCLEOTIDE SEQUENCE</scope>
    <source>
        <strain evidence="2">DUCC4014</strain>
    </source>
</reference>
<name>A0AAF0YIF4_9TREE</name>
<dbReference type="AlphaFoldDB" id="A0AAF0YIF4"/>
<gene>
    <name evidence="2" type="ORF">LOC62_06G008551</name>
</gene>
<evidence type="ECO:0000313" key="2">
    <source>
        <dbReference type="EMBL" id="WOO85051.1"/>
    </source>
</evidence>
<proteinExistence type="predicted"/>
<sequence length="307" mass="33592">MTTSIYHYQRAFHHSASDLVLHAAPSPTSPTYPAVQYTRRPTKAPGPNAPRKEPRKELRPGGGGGVLGLSFRPQPWWKKLLALPSSLHAGAPRSHMSELYDSRAAAEFEALVLNTLVARGACQKQVFGLADAIATALLHSTLDVGAAEALWRSLFHGDNVRRPQATCAWCVEMRRRVPSWICDAVDRLDEQRHVGTTLQLSRVRSVEAAPKMRPRRAVSDAEQPRLRSVRVPVPPLIPIPRAAHHTVHLSACLESPSSSSDVTAHSDDGGQTYVEWMSEEEGAEVCSATTARFARASIDLAQLSKVL</sequence>
<feature type="compositionally biased region" description="Basic and acidic residues" evidence="1">
    <location>
        <begin position="50"/>
        <end position="59"/>
    </location>
</feature>
<dbReference type="RefSeq" id="XP_062631077.1">
    <property type="nucleotide sequence ID" value="XM_062775093.1"/>
</dbReference>
<protein>
    <submittedName>
        <fullName evidence="2">Uncharacterized protein</fullName>
    </submittedName>
</protein>
<keyword evidence="3" id="KW-1185">Reference proteome</keyword>
<dbReference type="GeneID" id="87811715"/>
<evidence type="ECO:0000256" key="1">
    <source>
        <dbReference type="SAM" id="MobiDB-lite"/>
    </source>
</evidence>
<dbReference type="Proteomes" id="UP000827549">
    <property type="component" value="Chromosome 6"/>
</dbReference>